<accession>A0A3B0XZT8</accession>
<dbReference type="InterPro" id="IPR021953">
    <property type="entry name" value="DUF3570"/>
</dbReference>
<protein>
    <recommendedName>
        <fullName evidence="2">DUF3570 domain-containing protein</fullName>
    </recommendedName>
</protein>
<dbReference type="EMBL" id="UOFH01000195">
    <property type="protein sequence ID" value="VAW61764.1"/>
    <property type="molecule type" value="Genomic_DNA"/>
</dbReference>
<dbReference type="Pfam" id="PF12094">
    <property type="entry name" value="DUF3570"/>
    <property type="match status" value="1"/>
</dbReference>
<reference evidence="1" key="1">
    <citation type="submission" date="2018-06" db="EMBL/GenBank/DDBJ databases">
        <authorList>
            <person name="Zhirakovskaya E."/>
        </authorList>
    </citation>
    <scope>NUCLEOTIDE SEQUENCE</scope>
</reference>
<proteinExistence type="predicted"/>
<sequence>MSKLAIKTTLSSACYCLLGSSVSAETKPWFIDLGAMNYIEQDRNTGIEFMVNGARELSGGDAISLQLDFDVITGATPNGATASDVPQTFTQSSGIGSYTVGANELPADGTHMDTRMAFSLGYTSALNENLNINYNSHLSMEFDYFSLGGGAEFSQDFYQHTSTLVGGFDFEYNRVHPVGGIPIEFAFMQPPGTLQPKGVGSVTRRQSGVHIGFNQILNKNSLMQFKYAWANATGYLTDPYKILSVIDNQNQARLGSTLGFVYEGRPDQREIQNVYFAYKVNLQGNVFDFSYRYYWDEWDINSNTFDFKYRYEFANRIYLQPHFRFYGQTAASFYQHSLKVSEGTPDYASADFRLAEFDAYTIGFRYGKTYAEGREHSIGLEYYTQRGESHPDSAVGLQKSQDLFPTLNTLIVTWNYAYFW</sequence>
<evidence type="ECO:0008006" key="2">
    <source>
        <dbReference type="Google" id="ProtNLM"/>
    </source>
</evidence>
<gene>
    <name evidence="1" type="ORF">MNBD_GAMMA08-1026</name>
</gene>
<name>A0A3B0XZT8_9ZZZZ</name>
<dbReference type="AlphaFoldDB" id="A0A3B0XZT8"/>
<evidence type="ECO:0000313" key="1">
    <source>
        <dbReference type="EMBL" id="VAW61764.1"/>
    </source>
</evidence>
<organism evidence="1">
    <name type="scientific">hydrothermal vent metagenome</name>
    <dbReference type="NCBI Taxonomy" id="652676"/>
    <lineage>
        <taxon>unclassified sequences</taxon>
        <taxon>metagenomes</taxon>
        <taxon>ecological metagenomes</taxon>
    </lineage>
</organism>